<evidence type="ECO:0000313" key="4">
    <source>
        <dbReference type="EMBL" id="GAA3676865.1"/>
    </source>
</evidence>
<dbReference type="RefSeq" id="WP_345149557.1">
    <property type="nucleotide sequence ID" value="NZ_BAABEO010000009.1"/>
</dbReference>
<comment type="caution">
    <text evidence="4">The sequence shown here is derived from an EMBL/GenBank/DDBJ whole genome shotgun (WGS) entry which is preliminary data.</text>
</comment>
<keyword evidence="1" id="KW-0560">Oxidoreductase</keyword>
<evidence type="ECO:0000313" key="5">
    <source>
        <dbReference type="Proteomes" id="UP001500752"/>
    </source>
</evidence>
<name>A0ABP7C2F0_9MICC</name>
<gene>
    <name evidence="4" type="ORF">GCM10023081_13940</name>
</gene>
<keyword evidence="5" id="KW-1185">Reference proteome</keyword>
<dbReference type="SUPFAM" id="SSF50475">
    <property type="entry name" value="FMN-binding split barrel"/>
    <property type="match status" value="1"/>
</dbReference>
<sequence length="201" mass="21458">MATQTTNATGGTPAAAAPRDEFIAAMGRVATGVTVVSTGGEAGRFAQTVSAMCSVSADPRLVLVCINLRSPINEAIRAHGVFAVNVLGKQHDHVADTFAGRPWPGKERWDFSCGEWVEAPSGSPRIRDAVASFDCTVHEVVEAGTHLIYIGRVTDVESHESEPLIYSAQAYAKPEPIEPSVFPDYPGSGPTHRQQKKEDSQ</sequence>
<feature type="region of interest" description="Disordered" evidence="2">
    <location>
        <begin position="176"/>
        <end position="201"/>
    </location>
</feature>
<dbReference type="InterPro" id="IPR012349">
    <property type="entry name" value="Split_barrel_FMN-bd"/>
</dbReference>
<evidence type="ECO:0000256" key="1">
    <source>
        <dbReference type="ARBA" id="ARBA00023002"/>
    </source>
</evidence>
<dbReference type="Pfam" id="PF01613">
    <property type="entry name" value="Flavin_Reduct"/>
    <property type="match status" value="1"/>
</dbReference>
<accession>A0ABP7C2F0</accession>
<evidence type="ECO:0000259" key="3">
    <source>
        <dbReference type="SMART" id="SM00903"/>
    </source>
</evidence>
<organism evidence="4 5">
    <name type="scientific">Arthrobacter ginkgonis</name>
    <dbReference type="NCBI Taxonomy" id="1630594"/>
    <lineage>
        <taxon>Bacteria</taxon>
        <taxon>Bacillati</taxon>
        <taxon>Actinomycetota</taxon>
        <taxon>Actinomycetes</taxon>
        <taxon>Micrococcales</taxon>
        <taxon>Micrococcaceae</taxon>
        <taxon>Arthrobacter</taxon>
    </lineage>
</organism>
<evidence type="ECO:0000256" key="2">
    <source>
        <dbReference type="SAM" id="MobiDB-lite"/>
    </source>
</evidence>
<dbReference type="InterPro" id="IPR050268">
    <property type="entry name" value="NADH-dep_flavin_reductase"/>
</dbReference>
<dbReference type="Proteomes" id="UP001500752">
    <property type="component" value="Unassembled WGS sequence"/>
</dbReference>
<dbReference type="EMBL" id="BAABEO010000009">
    <property type="protein sequence ID" value="GAA3676865.1"/>
    <property type="molecule type" value="Genomic_DNA"/>
</dbReference>
<dbReference type="InterPro" id="IPR002563">
    <property type="entry name" value="Flavin_Rdtase-like_dom"/>
</dbReference>
<reference evidence="5" key="1">
    <citation type="journal article" date="2019" name="Int. J. Syst. Evol. Microbiol.">
        <title>The Global Catalogue of Microorganisms (GCM) 10K type strain sequencing project: providing services to taxonomists for standard genome sequencing and annotation.</title>
        <authorList>
            <consortium name="The Broad Institute Genomics Platform"/>
            <consortium name="The Broad Institute Genome Sequencing Center for Infectious Disease"/>
            <person name="Wu L."/>
            <person name="Ma J."/>
        </authorList>
    </citation>
    <scope>NUCLEOTIDE SEQUENCE [LARGE SCALE GENOMIC DNA]</scope>
    <source>
        <strain evidence="5">JCM 30742</strain>
    </source>
</reference>
<feature type="domain" description="Flavin reductase like" evidence="3">
    <location>
        <begin position="26"/>
        <end position="173"/>
    </location>
</feature>
<dbReference type="PANTHER" id="PTHR30466">
    <property type="entry name" value="FLAVIN REDUCTASE"/>
    <property type="match status" value="1"/>
</dbReference>
<dbReference type="SMART" id="SM00903">
    <property type="entry name" value="Flavin_Reduct"/>
    <property type="match status" value="1"/>
</dbReference>
<dbReference type="PANTHER" id="PTHR30466:SF1">
    <property type="entry name" value="FMN REDUCTASE (NADH) RUTF"/>
    <property type="match status" value="1"/>
</dbReference>
<dbReference type="Gene3D" id="2.30.110.10">
    <property type="entry name" value="Electron Transport, Fmn-binding Protein, Chain A"/>
    <property type="match status" value="1"/>
</dbReference>
<proteinExistence type="predicted"/>
<protein>
    <submittedName>
        <fullName evidence="4">Flavin reductase</fullName>
    </submittedName>
</protein>